<dbReference type="AlphaFoldDB" id="A0A382TBF5"/>
<proteinExistence type="predicted"/>
<accession>A0A382TBF5</accession>
<gene>
    <name evidence="3" type="ORF">METZ01_LOCUS371979</name>
</gene>
<dbReference type="InterPro" id="IPR004107">
    <property type="entry name" value="Integrase_SAM-like_N"/>
</dbReference>
<dbReference type="GO" id="GO:0015074">
    <property type="term" value="P:DNA integration"/>
    <property type="evidence" value="ECO:0007669"/>
    <property type="project" value="InterPro"/>
</dbReference>
<dbReference type="EMBL" id="UINC01135148">
    <property type="protein sequence ID" value="SVD19125.1"/>
    <property type="molecule type" value="Genomic_DNA"/>
</dbReference>
<feature type="non-terminal residue" evidence="3">
    <location>
        <position position="130"/>
    </location>
</feature>
<dbReference type="PROSITE" id="PS51900">
    <property type="entry name" value="CB"/>
    <property type="match status" value="1"/>
</dbReference>
<feature type="non-terminal residue" evidence="3">
    <location>
        <position position="1"/>
    </location>
</feature>
<dbReference type="GO" id="GO:0003677">
    <property type="term" value="F:DNA binding"/>
    <property type="evidence" value="ECO:0007669"/>
    <property type="project" value="UniProtKB-KW"/>
</dbReference>
<dbReference type="Pfam" id="PF02899">
    <property type="entry name" value="Phage_int_SAM_1"/>
    <property type="match status" value="1"/>
</dbReference>
<name>A0A382TBF5_9ZZZZ</name>
<evidence type="ECO:0000313" key="3">
    <source>
        <dbReference type="EMBL" id="SVD19125.1"/>
    </source>
</evidence>
<protein>
    <recommendedName>
        <fullName evidence="2">Core-binding (CB) domain-containing protein</fullName>
    </recommendedName>
</protein>
<keyword evidence="1" id="KW-0238">DNA-binding</keyword>
<evidence type="ECO:0000259" key="2">
    <source>
        <dbReference type="PROSITE" id="PS51900"/>
    </source>
</evidence>
<dbReference type="InterPro" id="IPR010998">
    <property type="entry name" value="Integrase_recombinase_N"/>
</dbReference>
<reference evidence="3" key="1">
    <citation type="submission" date="2018-05" db="EMBL/GenBank/DDBJ databases">
        <authorList>
            <person name="Lanie J.A."/>
            <person name="Ng W.-L."/>
            <person name="Kazmierczak K.M."/>
            <person name="Andrzejewski T.M."/>
            <person name="Davidsen T.M."/>
            <person name="Wayne K.J."/>
            <person name="Tettelin H."/>
            <person name="Glass J.I."/>
            <person name="Rusch D."/>
            <person name="Podicherti R."/>
            <person name="Tsui H.-C.T."/>
            <person name="Winkler M.E."/>
        </authorList>
    </citation>
    <scope>NUCLEOTIDE SEQUENCE</scope>
</reference>
<dbReference type="InterPro" id="IPR044068">
    <property type="entry name" value="CB"/>
</dbReference>
<dbReference type="Gene3D" id="1.10.150.130">
    <property type="match status" value="1"/>
</dbReference>
<dbReference type="SUPFAM" id="SSF47823">
    <property type="entry name" value="lambda integrase-like, N-terminal domain"/>
    <property type="match status" value="1"/>
</dbReference>
<organism evidence="3">
    <name type="scientific">marine metagenome</name>
    <dbReference type="NCBI Taxonomy" id="408172"/>
    <lineage>
        <taxon>unclassified sequences</taxon>
        <taxon>metagenomes</taxon>
        <taxon>ecological metagenomes</taxon>
    </lineage>
</organism>
<sequence>VDALPAGHPVAAEAAGFARYLETEAGLAERTRSAYLADLSQFINFMAGRGLLRGPKSAGSASTAVLRSFVADSLETAGRTTVARKLASLKSFFAYLARETGGADPTEPLSAPKTGSRLPTCLDLEDVESL</sequence>
<evidence type="ECO:0000256" key="1">
    <source>
        <dbReference type="ARBA" id="ARBA00023125"/>
    </source>
</evidence>
<feature type="domain" description="Core-binding (CB)" evidence="2">
    <location>
        <begin position="8"/>
        <end position="97"/>
    </location>
</feature>